<feature type="transmembrane region" description="Helical" evidence="4">
    <location>
        <begin position="53"/>
        <end position="73"/>
    </location>
</feature>
<keyword evidence="2 4" id="KW-1133">Transmembrane helix</keyword>
<reference evidence="6 7" key="1">
    <citation type="journal article" date="2015" name="Stand. Genomic Sci.">
        <title>Genomic Encyclopedia of Bacterial and Archaeal Type Strains, Phase III: the genomes of soil and plant-associated and newly described type strains.</title>
        <authorList>
            <person name="Whitman W.B."/>
            <person name="Woyke T."/>
            <person name="Klenk H.P."/>
            <person name="Zhou Y."/>
            <person name="Lilburn T.G."/>
            <person name="Beck B.J."/>
            <person name="De Vos P."/>
            <person name="Vandamme P."/>
            <person name="Eisen J.A."/>
            <person name="Garrity G."/>
            <person name="Hugenholtz P."/>
            <person name="Kyrpides N.C."/>
        </authorList>
    </citation>
    <scope>NUCLEOTIDE SEQUENCE [LARGE SCALE GENOMIC DNA]</scope>
    <source>
        <strain evidence="6 7">ASC-9842</strain>
    </source>
</reference>
<protein>
    <submittedName>
        <fullName evidence="6">Putative MFS family arabinose efflux permease</fullName>
    </submittedName>
</protein>
<comment type="caution">
    <text evidence="6">The sequence shown here is derived from an EMBL/GenBank/DDBJ whole genome shotgun (WGS) entry which is preliminary data.</text>
</comment>
<dbReference type="Gene3D" id="1.20.1250.20">
    <property type="entry name" value="MFS general substrate transporter like domains"/>
    <property type="match status" value="2"/>
</dbReference>
<feature type="transmembrane region" description="Helical" evidence="4">
    <location>
        <begin position="85"/>
        <end position="103"/>
    </location>
</feature>
<dbReference type="PROSITE" id="PS50850">
    <property type="entry name" value="MFS"/>
    <property type="match status" value="1"/>
</dbReference>
<dbReference type="CDD" id="cd17355">
    <property type="entry name" value="MFS_YcxA_like"/>
    <property type="match status" value="1"/>
</dbReference>
<dbReference type="RefSeq" id="WP_235844793.1">
    <property type="nucleotide sequence ID" value="NZ_SGXM01000004.1"/>
</dbReference>
<feature type="transmembrane region" description="Helical" evidence="4">
    <location>
        <begin position="174"/>
        <end position="195"/>
    </location>
</feature>
<feature type="transmembrane region" description="Helical" evidence="4">
    <location>
        <begin position="142"/>
        <end position="162"/>
    </location>
</feature>
<organism evidence="6 7">
    <name type="scientific">Cupriavidus agavae</name>
    <dbReference type="NCBI Taxonomy" id="1001822"/>
    <lineage>
        <taxon>Bacteria</taxon>
        <taxon>Pseudomonadati</taxon>
        <taxon>Pseudomonadota</taxon>
        <taxon>Betaproteobacteria</taxon>
        <taxon>Burkholderiales</taxon>
        <taxon>Burkholderiaceae</taxon>
        <taxon>Cupriavidus</taxon>
    </lineage>
</organism>
<evidence type="ECO:0000256" key="2">
    <source>
        <dbReference type="ARBA" id="ARBA00022989"/>
    </source>
</evidence>
<evidence type="ECO:0000256" key="3">
    <source>
        <dbReference type="ARBA" id="ARBA00023136"/>
    </source>
</evidence>
<evidence type="ECO:0000256" key="1">
    <source>
        <dbReference type="ARBA" id="ARBA00022692"/>
    </source>
</evidence>
<dbReference type="InterPro" id="IPR011701">
    <property type="entry name" value="MFS"/>
</dbReference>
<dbReference type="InterPro" id="IPR020846">
    <property type="entry name" value="MFS_dom"/>
</dbReference>
<dbReference type="InterPro" id="IPR050327">
    <property type="entry name" value="Proton-linked_MCT"/>
</dbReference>
<proteinExistence type="predicted"/>
<dbReference type="PANTHER" id="PTHR11360">
    <property type="entry name" value="MONOCARBOXYLATE TRANSPORTER"/>
    <property type="match status" value="1"/>
</dbReference>
<gene>
    <name evidence="6" type="ORF">EV147_3510</name>
</gene>
<dbReference type="EMBL" id="SGXM01000004">
    <property type="protein sequence ID" value="RZT36846.1"/>
    <property type="molecule type" value="Genomic_DNA"/>
</dbReference>
<feature type="transmembrane region" description="Helical" evidence="4">
    <location>
        <begin position="378"/>
        <end position="399"/>
    </location>
</feature>
<keyword evidence="1 4" id="KW-0812">Transmembrane</keyword>
<feature type="transmembrane region" description="Helical" evidence="4">
    <location>
        <begin position="260"/>
        <end position="279"/>
    </location>
</feature>
<keyword evidence="3 4" id="KW-0472">Membrane</keyword>
<name>A0A4Q7RT56_9BURK</name>
<evidence type="ECO:0000313" key="6">
    <source>
        <dbReference type="EMBL" id="RZT36846.1"/>
    </source>
</evidence>
<feature type="transmembrane region" description="Helical" evidence="4">
    <location>
        <begin position="314"/>
        <end position="337"/>
    </location>
</feature>
<feature type="transmembrane region" description="Helical" evidence="4">
    <location>
        <begin position="109"/>
        <end position="130"/>
    </location>
</feature>
<dbReference type="PANTHER" id="PTHR11360:SF284">
    <property type="entry name" value="EG:103B4.3 PROTEIN-RELATED"/>
    <property type="match status" value="1"/>
</dbReference>
<feature type="transmembrane region" description="Helical" evidence="4">
    <location>
        <begin position="15"/>
        <end position="41"/>
    </location>
</feature>
<dbReference type="Pfam" id="PF07690">
    <property type="entry name" value="MFS_1"/>
    <property type="match status" value="1"/>
</dbReference>
<dbReference type="GO" id="GO:0022857">
    <property type="term" value="F:transmembrane transporter activity"/>
    <property type="evidence" value="ECO:0007669"/>
    <property type="project" value="InterPro"/>
</dbReference>
<evidence type="ECO:0000313" key="7">
    <source>
        <dbReference type="Proteomes" id="UP000291078"/>
    </source>
</evidence>
<feature type="domain" description="Major facilitator superfamily (MFS) profile" evidence="5">
    <location>
        <begin position="17"/>
        <end position="404"/>
    </location>
</feature>
<evidence type="ECO:0000256" key="4">
    <source>
        <dbReference type="SAM" id="Phobius"/>
    </source>
</evidence>
<keyword evidence="7" id="KW-1185">Reference proteome</keyword>
<feature type="transmembrane region" description="Helical" evidence="4">
    <location>
        <begin position="226"/>
        <end position="248"/>
    </location>
</feature>
<dbReference type="SUPFAM" id="SSF103473">
    <property type="entry name" value="MFS general substrate transporter"/>
    <property type="match status" value="1"/>
</dbReference>
<feature type="transmembrane region" description="Helical" evidence="4">
    <location>
        <begin position="291"/>
        <end position="308"/>
    </location>
</feature>
<dbReference type="InterPro" id="IPR036259">
    <property type="entry name" value="MFS_trans_sf"/>
</dbReference>
<evidence type="ECO:0000259" key="5">
    <source>
        <dbReference type="PROSITE" id="PS50850"/>
    </source>
</evidence>
<dbReference type="Proteomes" id="UP000291078">
    <property type="component" value="Unassembled WGS sequence"/>
</dbReference>
<sequence>MHAPTRPNRLLRGPWWIVIGSVLGLIVGNVTVLQFSASVLMKPIMAEFGWNRSVLSAAVMLGSIFAAIATPVAGKLIDARGIKPVTLAAITLFALAVAAMSLAPAAPAAFLAMFALMGLFSAGQAPLPYAKAIAAAFDRQRGLAMGIAMTGVGLGAALVPRLTQAYLDNFGWRGAFVAVGVTVFCIAFPAVALLVRDVSADTGSVAARVRPLPGLEAREALRHKDFWVMAVVFLCIPIVANGTIVHLVPLLTDRGIPSSQAVTVFSGIGASLIAGRLLCGYLLDRFFGPHVAIAFVLLPALGVLTLLGSSDVTLTTVGAVLVGIGMGAEVDLIAYLQSRYFGLRAFGQIYGYLFAAFTVGTGLGPFVMGATYDLAGSYRPALIGFVAVLACAALMLLRLPRQYPFPVRHPREPAAQEGTSGATAA</sequence>
<accession>A0A4Q7RT56</accession>
<dbReference type="AlphaFoldDB" id="A0A4Q7RT56"/>
<feature type="transmembrane region" description="Helical" evidence="4">
    <location>
        <begin position="349"/>
        <end position="372"/>
    </location>
</feature>